<gene>
    <name evidence="2" type="ORF">FB476_2527</name>
</gene>
<proteinExistence type="predicted"/>
<dbReference type="EMBL" id="VFPU01000001">
    <property type="protein sequence ID" value="TQM97608.1"/>
    <property type="molecule type" value="Genomic_DNA"/>
</dbReference>
<evidence type="ECO:0000313" key="3">
    <source>
        <dbReference type="Proteomes" id="UP000315133"/>
    </source>
</evidence>
<accession>A0A543KRB0</accession>
<dbReference type="InterPro" id="IPR025159">
    <property type="entry name" value="AbiEi_N"/>
</dbReference>
<sequence length="351" mass="38402">MDNSARATSHGGTLLRVDHGIARLLEAQGGVSSTRELERAGMSRHAVADAVRRGELVRVRRDAVVLAASLSRVAPWERRALITRAVGHSLARGGAPGDEDEGGSVHALSHASALTVHGLPTYGEADVVHLCRTDGARGRRDGTVWVHRPVDPEWTTVVDGLRVVTPVLAALQVAATDGPEPGLVALDGVLHDARERDRQTGGTTEHDAALAEVARVLEARLVGRSRATRQVVELADGRSESVGESRSRWLLHLLGLGPWELQHEVRDESGQLVGVADLKLVGHAVLLEFDGQLKYDDRRDLVAEKQREDRIRALGYEFVRLVWADLERPQHVRQRVLEALDRAVSRRRRPA</sequence>
<keyword evidence="3" id="KW-1185">Reference proteome</keyword>
<organism evidence="2 3">
    <name type="scientific">Ornithinimicrobium humiphilum</name>
    <dbReference type="NCBI Taxonomy" id="125288"/>
    <lineage>
        <taxon>Bacteria</taxon>
        <taxon>Bacillati</taxon>
        <taxon>Actinomycetota</taxon>
        <taxon>Actinomycetes</taxon>
        <taxon>Micrococcales</taxon>
        <taxon>Ornithinimicrobiaceae</taxon>
        <taxon>Ornithinimicrobium</taxon>
    </lineage>
</organism>
<name>A0A543KRB0_9MICO</name>
<comment type="caution">
    <text evidence="2">The sequence shown here is derived from an EMBL/GenBank/DDBJ whole genome shotgun (WGS) entry which is preliminary data.</text>
</comment>
<protein>
    <submittedName>
        <fullName evidence="2">Putative AbiEi antitoxin of type IV toxin-antitoxin system</fullName>
    </submittedName>
</protein>
<reference evidence="2 3" key="1">
    <citation type="submission" date="2019-06" db="EMBL/GenBank/DDBJ databases">
        <title>Sequencing the genomes of 1000 actinobacteria strains.</title>
        <authorList>
            <person name="Klenk H.-P."/>
        </authorList>
    </citation>
    <scope>NUCLEOTIDE SEQUENCE [LARGE SCALE GENOMIC DNA]</scope>
    <source>
        <strain evidence="2 3">DSM 12362</strain>
    </source>
</reference>
<dbReference type="Proteomes" id="UP000315133">
    <property type="component" value="Unassembled WGS sequence"/>
</dbReference>
<dbReference type="AlphaFoldDB" id="A0A543KRB0"/>
<feature type="domain" description="AbiEi antitoxin N-terminal" evidence="1">
    <location>
        <begin position="21"/>
        <end position="61"/>
    </location>
</feature>
<evidence type="ECO:0000313" key="2">
    <source>
        <dbReference type="EMBL" id="TQM97608.1"/>
    </source>
</evidence>
<evidence type="ECO:0000259" key="1">
    <source>
        <dbReference type="Pfam" id="PF13338"/>
    </source>
</evidence>
<dbReference type="Pfam" id="PF13338">
    <property type="entry name" value="AbiEi_4"/>
    <property type="match status" value="1"/>
</dbReference>